<keyword evidence="5 7" id="KW-1133">Transmembrane helix</keyword>
<dbReference type="Gene3D" id="1.20.1250.20">
    <property type="entry name" value="MFS general substrate transporter like domains"/>
    <property type="match status" value="2"/>
</dbReference>
<evidence type="ECO:0000256" key="4">
    <source>
        <dbReference type="ARBA" id="ARBA00022692"/>
    </source>
</evidence>
<feature type="transmembrane region" description="Helical" evidence="7">
    <location>
        <begin position="423"/>
        <end position="450"/>
    </location>
</feature>
<evidence type="ECO:0000256" key="2">
    <source>
        <dbReference type="ARBA" id="ARBA00022448"/>
    </source>
</evidence>
<feature type="transmembrane region" description="Helical" evidence="7">
    <location>
        <begin position="256"/>
        <end position="273"/>
    </location>
</feature>
<evidence type="ECO:0000259" key="8">
    <source>
        <dbReference type="PROSITE" id="PS50850"/>
    </source>
</evidence>
<proteinExistence type="predicted"/>
<evidence type="ECO:0000256" key="1">
    <source>
        <dbReference type="ARBA" id="ARBA00004651"/>
    </source>
</evidence>
<accession>A0ABP4S267</accession>
<dbReference type="InterPro" id="IPR020846">
    <property type="entry name" value="MFS_dom"/>
</dbReference>
<evidence type="ECO:0000256" key="5">
    <source>
        <dbReference type="ARBA" id="ARBA00022989"/>
    </source>
</evidence>
<dbReference type="SUPFAM" id="SSF103473">
    <property type="entry name" value="MFS general substrate transporter"/>
    <property type="match status" value="2"/>
</dbReference>
<feature type="transmembrane region" description="Helical" evidence="7">
    <location>
        <begin position="106"/>
        <end position="132"/>
    </location>
</feature>
<feature type="domain" description="Major facilitator superfamily (MFS) profile" evidence="8">
    <location>
        <begin position="37"/>
        <end position="488"/>
    </location>
</feature>
<feature type="transmembrane region" description="Helical" evidence="7">
    <location>
        <begin position="396"/>
        <end position="416"/>
    </location>
</feature>
<dbReference type="PANTHER" id="PTHR42718">
    <property type="entry name" value="MAJOR FACILITATOR SUPERFAMILY MULTIDRUG TRANSPORTER MFSC"/>
    <property type="match status" value="1"/>
</dbReference>
<feature type="transmembrane region" description="Helical" evidence="7">
    <location>
        <begin position="294"/>
        <end position="314"/>
    </location>
</feature>
<dbReference type="InterPro" id="IPR036259">
    <property type="entry name" value="MFS_trans_sf"/>
</dbReference>
<dbReference type="PROSITE" id="PS50850">
    <property type="entry name" value="MFS"/>
    <property type="match status" value="1"/>
</dbReference>
<sequence>MPYGYLVAQIGSGRARQMTEAAVDPAGDTRGTAVNGRAAVVTLTYLGFTLQLLQVGIVPLLPTIGKQLHLGVADTSWLVTSSLLAGAVALAVISRLADLYGKKPMIMVSLALVLAGCLIDCFATSFPLLILGRVLMGAQFPMLALPEAIASDTMPKKRAQLTIGAIHAGNGVGIGGGILLGALVGIHPTAWRSFFVIGIITVVIGMAATGWLVRDSRHRAAGRLDLTGAVLLALSLVGILLGLSKGPTWGWGSPRVVALLVAGVVLLLLWLVSAGRAKNPLIRLSDILKPHVRVPYLMTFLIAFGVYGSLSAVTRLAQTQPAVAGFGYGFTILQTAWFAVPQTIGAIVGIMLLQRLTRRGSMAVSACVGVGLNALSFVAFAVLAGAPIAVLTAQGVYSMGTAIALATTQILIVGAVPASESGVALGISIVAYAVGNSFGSDIVGLLLSAFGGAGGAPTETGFLVSFWVCCGASLLALAIGGSLAVRSRISGAAAHAAG</sequence>
<dbReference type="EMBL" id="BAAANY010000003">
    <property type="protein sequence ID" value="GAA1662523.1"/>
    <property type="molecule type" value="Genomic_DNA"/>
</dbReference>
<evidence type="ECO:0000313" key="9">
    <source>
        <dbReference type="EMBL" id="GAA1662523.1"/>
    </source>
</evidence>
<feature type="transmembrane region" description="Helical" evidence="7">
    <location>
        <begin position="326"/>
        <end position="353"/>
    </location>
</feature>
<feature type="transmembrane region" description="Helical" evidence="7">
    <location>
        <begin position="224"/>
        <end position="244"/>
    </location>
</feature>
<dbReference type="Proteomes" id="UP001500618">
    <property type="component" value="Unassembled WGS sequence"/>
</dbReference>
<organism evidence="9 10">
    <name type="scientific">Fodinicola feengrottensis</name>
    <dbReference type="NCBI Taxonomy" id="435914"/>
    <lineage>
        <taxon>Bacteria</taxon>
        <taxon>Bacillati</taxon>
        <taxon>Actinomycetota</taxon>
        <taxon>Actinomycetes</taxon>
        <taxon>Mycobacteriales</taxon>
        <taxon>Fodinicola</taxon>
    </lineage>
</organism>
<dbReference type="PANTHER" id="PTHR42718:SF46">
    <property type="entry name" value="BLR6921 PROTEIN"/>
    <property type="match status" value="1"/>
</dbReference>
<name>A0ABP4S267_9ACTN</name>
<keyword evidence="4 7" id="KW-0812">Transmembrane</keyword>
<evidence type="ECO:0000256" key="6">
    <source>
        <dbReference type="ARBA" id="ARBA00023136"/>
    </source>
</evidence>
<feature type="transmembrane region" description="Helical" evidence="7">
    <location>
        <begin position="43"/>
        <end position="64"/>
    </location>
</feature>
<evidence type="ECO:0000256" key="3">
    <source>
        <dbReference type="ARBA" id="ARBA00022475"/>
    </source>
</evidence>
<feature type="transmembrane region" description="Helical" evidence="7">
    <location>
        <begin position="462"/>
        <end position="485"/>
    </location>
</feature>
<protein>
    <submittedName>
        <fullName evidence="9">MFS transporter</fullName>
    </submittedName>
</protein>
<dbReference type="InterPro" id="IPR011701">
    <property type="entry name" value="MFS"/>
</dbReference>
<keyword evidence="10" id="KW-1185">Reference proteome</keyword>
<feature type="transmembrane region" description="Helical" evidence="7">
    <location>
        <begin position="365"/>
        <end position="390"/>
    </location>
</feature>
<evidence type="ECO:0000256" key="7">
    <source>
        <dbReference type="SAM" id="Phobius"/>
    </source>
</evidence>
<gene>
    <name evidence="9" type="ORF">GCM10009765_09990</name>
</gene>
<keyword evidence="2" id="KW-0813">Transport</keyword>
<reference evidence="10" key="1">
    <citation type="journal article" date="2019" name="Int. J. Syst. Evol. Microbiol.">
        <title>The Global Catalogue of Microorganisms (GCM) 10K type strain sequencing project: providing services to taxonomists for standard genome sequencing and annotation.</title>
        <authorList>
            <consortium name="The Broad Institute Genomics Platform"/>
            <consortium name="The Broad Institute Genome Sequencing Center for Infectious Disease"/>
            <person name="Wu L."/>
            <person name="Ma J."/>
        </authorList>
    </citation>
    <scope>NUCLEOTIDE SEQUENCE [LARGE SCALE GENOMIC DNA]</scope>
    <source>
        <strain evidence="10">JCM 14718</strain>
    </source>
</reference>
<comment type="caution">
    <text evidence="9">The sequence shown here is derived from an EMBL/GenBank/DDBJ whole genome shotgun (WGS) entry which is preliminary data.</text>
</comment>
<feature type="transmembrane region" description="Helical" evidence="7">
    <location>
        <begin position="161"/>
        <end position="184"/>
    </location>
</feature>
<evidence type="ECO:0000313" key="10">
    <source>
        <dbReference type="Proteomes" id="UP001500618"/>
    </source>
</evidence>
<dbReference type="Pfam" id="PF07690">
    <property type="entry name" value="MFS_1"/>
    <property type="match status" value="1"/>
</dbReference>
<keyword evidence="6 7" id="KW-0472">Membrane</keyword>
<keyword evidence="3" id="KW-1003">Cell membrane</keyword>
<feature type="transmembrane region" description="Helical" evidence="7">
    <location>
        <begin position="76"/>
        <end position="94"/>
    </location>
</feature>
<comment type="subcellular location">
    <subcellularLocation>
        <location evidence="1">Cell membrane</location>
        <topology evidence="1">Multi-pass membrane protein</topology>
    </subcellularLocation>
</comment>
<feature type="transmembrane region" description="Helical" evidence="7">
    <location>
        <begin position="190"/>
        <end position="212"/>
    </location>
</feature>